<dbReference type="STRING" id="4536.A0A0E0IY35"/>
<sequence>MQDLTSHERLREWQLSAAGMADCRIGSSAAARGARWVVIGRGESWEVEWSGGEVVGRLGSCPHLVRGAATATIADASTNHNDSMSERTIPPPVSSHGEDFAEVVVVRHGETSANAFWC</sequence>
<proteinExistence type="predicted"/>
<dbReference type="HOGENOM" id="CLU_2076861_0_0_1"/>
<reference evidence="2" key="1">
    <citation type="submission" date="2015-04" db="UniProtKB">
        <authorList>
            <consortium name="EnsemblPlants"/>
        </authorList>
    </citation>
    <scope>IDENTIFICATION</scope>
    <source>
        <strain evidence="2">SL10</strain>
    </source>
</reference>
<name>A0A0E0IY35_ORYNI</name>
<dbReference type="Gramene" id="ONIVA11G02740.1">
    <property type="protein sequence ID" value="ONIVA11G02740.1"/>
    <property type="gene ID" value="ONIVA11G02740"/>
</dbReference>
<accession>A0A0E0IY35</accession>
<dbReference type="AlphaFoldDB" id="A0A0E0IY35"/>
<protein>
    <submittedName>
        <fullName evidence="2">Uncharacterized protein</fullName>
    </submittedName>
</protein>
<organism evidence="2">
    <name type="scientific">Oryza nivara</name>
    <name type="common">Indian wild rice</name>
    <name type="synonym">Oryza sativa f. spontanea</name>
    <dbReference type="NCBI Taxonomy" id="4536"/>
    <lineage>
        <taxon>Eukaryota</taxon>
        <taxon>Viridiplantae</taxon>
        <taxon>Streptophyta</taxon>
        <taxon>Embryophyta</taxon>
        <taxon>Tracheophyta</taxon>
        <taxon>Spermatophyta</taxon>
        <taxon>Magnoliopsida</taxon>
        <taxon>Liliopsida</taxon>
        <taxon>Poales</taxon>
        <taxon>Poaceae</taxon>
        <taxon>BOP clade</taxon>
        <taxon>Oryzoideae</taxon>
        <taxon>Oryzeae</taxon>
        <taxon>Oryzinae</taxon>
        <taxon>Oryza</taxon>
    </lineage>
</organism>
<feature type="region of interest" description="Disordered" evidence="1">
    <location>
        <begin position="76"/>
        <end position="95"/>
    </location>
</feature>
<evidence type="ECO:0000256" key="1">
    <source>
        <dbReference type="SAM" id="MobiDB-lite"/>
    </source>
</evidence>
<dbReference type="Proteomes" id="UP000006591">
    <property type="component" value="Chromosome 11"/>
</dbReference>
<reference evidence="2" key="2">
    <citation type="submission" date="2018-04" db="EMBL/GenBank/DDBJ databases">
        <title>OnivRS2 (Oryza nivara Reference Sequence Version 2).</title>
        <authorList>
            <person name="Zhang J."/>
            <person name="Kudrna D."/>
            <person name="Lee S."/>
            <person name="Talag J."/>
            <person name="Rajasekar S."/>
            <person name="Welchert J."/>
            <person name="Hsing Y.-I."/>
            <person name="Wing R.A."/>
        </authorList>
    </citation>
    <scope>NUCLEOTIDE SEQUENCE [LARGE SCALE GENOMIC DNA]</scope>
    <source>
        <strain evidence="2">SL10</strain>
    </source>
</reference>
<evidence type="ECO:0000313" key="3">
    <source>
        <dbReference type="Proteomes" id="UP000006591"/>
    </source>
</evidence>
<evidence type="ECO:0000313" key="2">
    <source>
        <dbReference type="EnsemblPlants" id="ONIVA11G02740.1"/>
    </source>
</evidence>
<keyword evidence="3" id="KW-1185">Reference proteome</keyword>
<dbReference type="EnsemblPlants" id="ONIVA11G02740.1">
    <property type="protein sequence ID" value="ONIVA11G02740.1"/>
    <property type="gene ID" value="ONIVA11G02740"/>
</dbReference>